<gene>
    <name evidence="3" type="ORF">HIJ39_10060</name>
</gene>
<dbReference type="RefSeq" id="WP_169099246.1">
    <property type="nucleotide sequence ID" value="NZ_JABBVZ010000029.1"/>
</dbReference>
<dbReference type="InterPro" id="IPR036165">
    <property type="entry name" value="YefM-like_sf"/>
</dbReference>
<evidence type="ECO:0000256" key="2">
    <source>
        <dbReference type="RuleBase" id="RU362080"/>
    </source>
</evidence>
<reference evidence="3 4" key="1">
    <citation type="submission" date="2020-04" db="EMBL/GenBank/DDBJ databases">
        <authorList>
            <person name="Zhang R."/>
            <person name="Schippers A."/>
        </authorList>
    </citation>
    <scope>NUCLEOTIDE SEQUENCE [LARGE SCALE GENOMIC DNA]</scope>
    <source>
        <strain evidence="3 4">DSM 109850</strain>
    </source>
</reference>
<dbReference type="InterPro" id="IPR006442">
    <property type="entry name" value="Antitoxin_Phd/YefM"/>
</dbReference>
<evidence type="ECO:0000313" key="3">
    <source>
        <dbReference type="EMBL" id="NMP22695.1"/>
    </source>
</evidence>
<comment type="caution">
    <text evidence="3">The sequence shown here is derived from an EMBL/GenBank/DDBJ whole genome shotgun (WGS) entry which is preliminary data.</text>
</comment>
<organism evidence="3 4">
    <name type="scientific">Sulfobacillus harzensis</name>
    <dbReference type="NCBI Taxonomy" id="2729629"/>
    <lineage>
        <taxon>Bacteria</taxon>
        <taxon>Bacillati</taxon>
        <taxon>Bacillota</taxon>
        <taxon>Clostridia</taxon>
        <taxon>Eubacteriales</taxon>
        <taxon>Clostridiales Family XVII. Incertae Sedis</taxon>
        <taxon>Sulfobacillus</taxon>
    </lineage>
</organism>
<accession>A0A7Y0L595</accession>
<keyword evidence="4" id="KW-1185">Reference proteome</keyword>
<proteinExistence type="inferred from homology"/>
<dbReference type="EMBL" id="JABBVZ010000029">
    <property type="protein sequence ID" value="NMP22695.1"/>
    <property type="molecule type" value="Genomic_DNA"/>
</dbReference>
<dbReference type="AlphaFoldDB" id="A0A7Y0L595"/>
<evidence type="ECO:0000313" key="4">
    <source>
        <dbReference type="Proteomes" id="UP000533476"/>
    </source>
</evidence>
<dbReference type="Proteomes" id="UP000533476">
    <property type="component" value="Unassembled WGS sequence"/>
</dbReference>
<comment type="similarity">
    <text evidence="1 2">Belongs to the phD/YefM antitoxin family.</text>
</comment>
<dbReference type="Pfam" id="PF02604">
    <property type="entry name" value="PhdYeFM_antitox"/>
    <property type="match status" value="1"/>
</dbReference>
<comment type="function">
    <text evidence="2">Antitoxin component of a type II toxin-antitoxin (TA) system.</text>
</comment>
<dbReference type="Gene3D" id="3.40.1620.10">
    <property type="entry name" value="YefM-like domain"/>
    <property type="match status" value="1"/>
</dbReference>
<evidence type="ECO:0000256" key="1">
    <source>
        <dbReference type="ARBA" id="ARBA00009981"/>
    </source>
</evidence>
<protein>
    <recommendedName>
        <fullName evidence="2">Antitoxin</fullName>
    </recommendedName>
</protein>
<sequence>MGSYKVLKASDVRQRWSEVVNEVARDKTRVIVEKSGVPVAGVVSPQDLEWLQERDRRMAELRETMDEMRQAFRDVPPEEFNRAVDRAVQESRSHTDGPPPA</sequence>
<dbReference type="SUPFAM" id="SSF143120">
    <property type="entry name" value="YefM-like"/>
    <property type="match status" value="1"/>
</dbReference>
<name>A0A7Y0L595_9FIRM</name>
<dbReference type="NCBIfam" id="TIGR01552">
    <property type="entry name" value="phd_fam"/>
    <property type="match status" value="1"/>
</dbReference>